<feature type="compositionally biased region" description="Polar residues" evidence="3">
    <location>
        <begin position="1555"/>
        <end position="1567"/>
    </location>
</feature>
<dbReference type="Gene3D" id="1.20.5.430">
    <property type="match status" value="1"/>
</dbReference>
<dbReference type="FunFam" id="1.20.5.430:FF:000001">
    <property type="entry name" value="Nuclear receptor corepressor 2 isoform 1"/>
    <property type="match status" value="1"/>
</dbReference>
<dbReference type="PANTHER" id="PTHR13992">
    <property type="entry name" value="NUCLEAR RECEPTOR CO-REPRESSOR RELATED NCOR"/>
    <property type="match status" value="1"/>
</dbReference>
<organism evidence="7 8">
    <name type="scientific">Ornithorhynchus anatinus</name>
    <name type="common">Duckbill platypus</name>
    <dbReference type="NCBI Taxonomy" id="9258"/>
    <lineage>
        <taxon>Eukaryota</taxon>
        <taxon>Metazoa</taxon>
        <taxon>Chordata</taxon>
        <taxon>Craniata</taxon>
        <taxon>Vertebrata</taxon>
        <taxon>Euteleostomi</taxon>
        <taxon>Mammalia</taxon>
        <taxon>Monotremata</taxon>
        <taxon>Ornithorhynchidae</taxon>
        <taxon>Ornithorhynchus</taxon>
    </lineage>
</organism>
<feature type="region of interest" description="Disordered" evidence="3">
    <location>
        <begin position="1755"/>
        <end position="1856"/>
    </location>
</feature>
<dbReference type="GO" id="GO:0017053">
    <property type="term" value="C:transcription repressor complex"/>
    <property type="evidence" value="ECO:0007669"/>
    <property type="project" value="Ensembl"/>
</dbReference>
<evidence type="ECO:0000313" key="7">
    <source>
        <dbReference type="Ensembl" id="ENSOANP00000054772.1"/>
    </source>
</evidence>
<feature type="region of interest" description="Disordered" evidence="3">
    <location>
        <begin position="1440"/>
        <end position="1485"/>
    </location>
</feature>
<dbReference type="InterPro" id="IPR001005">
    <property type="entry name" value="SANT/Myb"/>
</dbReference>
<feature type="compositionally biased region" description="Low complexity" evidence="3">
    <location>
        <begin position="1768"/>
        <end position="1784"/>
    </location>
</feature>
<dbReference type="InterPro" id="IPR017930">
    <property type="entry name" value="Myb_dom"/>
</dbReference>
<dbReference type="Gene3D" id="1.10.10.60">
    <property type="entry name" value="Homeodomain-like"/>
    <property type="match status" value="1"/>
</dbReference>
<feature type="compositionally biased region" description="Polar residues" evidence="3">
    <location>
        <begin position="1442"/>
        <end position="1458"/>
    </location>
</feature>
<dbReference type="Proteomes" id="UP000002279">
    <property type="component" value="Chromosome 2"/>
</dbReference>
<reference evidence="7" key="2">
    <citation type="submission" date="2025-08" db="UniProtKB">
        <authorList>
            <consortium name="Ensembl"/>
        </authorList>
    </citation>
    <scope>IDENTIFICATION</scope>
    <source>
        <strain evidence="7">Glennie</strain>
    </source>
</reference>
<dbReference type="SUPFAM" id="SSF46689">
    <property type="entry name" value="Homeodomain-like"/>
    <property type="match status" value="1"/>
</dbReference>
<protein>
    <submittedName>
        <fullName evidence="7">Nuclear receptor corepressor 2</fullName>
    </submittedName>
</protein>
<dbReference type="Gene3D" id="1.20.58.1880">
    <property type="match status" value="1"/>
</dbReference>
<dbReference type="InterPro" id="IPR017884">
    <property type="entry name" value="SANT_dom"/>
</dbReference>
<dbReference type="GO" id="GO:0016604">
    <property type="term" value="C:nuclear body"/>
    <property type="evidence" value="ECO:0007669"/>
    <property type="project" value="Ensembl"/>
</dbReference>
<comment type="similarity">
    <text evidence="1">Belongs to the N-CoR nuclear receptor corepressors family.</text>
</comment>
<feature type="compositionally biased region" description="Basic and acidic residues" evidence="3">
    <location>
        <begin position="203"/>
        <end position="212"/>
    </location>
</feature>
<feature type="domain" description="Myb-like" evidence="4">
    <location>
        <begin position="579"/>
        <end position="623"/>
    </location>
</feature>
<dbReference type="CDD" id="cd00167">
    <property type="entry name" value="SANT"/>
    <property type="match status" value="1"/>
</dbReference>
<feature type="compositionally biased region" description="Low complexity" evidence="3">
    <location>
        <begin position="2186"/>
        <end position="2195"/>
    </location>
</feature>
<dbReference type="GO" id="GO:0042826">
    <property type="term" value="F:histone deacetylase binding"/>
    <property type="evidence" value="ECO:0007669"/>
    <property type="project" value="Ensembl"/>
</dbReference>
<dbReference type="PROSITE" id="PS51294">
    <property type="entry name" value="HTH_MYB"/>
    <property type="match status" value="1"/>
</dbReference>
<dbReference type="Ensembl" id="ENSOANT00000075478.1">
    <property type="protein sequence ID" value="ENSOANP00000054772.1"/>
    <property type="gene ID" value="ENSOANG00000001321.4"/>
</dbReference>
<dbReference type="GO" id="GO:0005112">
    <property type="term" value="F:Notch binding"/>
    <property type="evidence" value="ECO:0007669"/>
    <property type="project" value="Ensembl"/>
</dbReference>
<feature type="compositionally biased region" description="Polar residues" evidence="3">
    <location>
        <begin position="700"/>
        <end position="717"/>
    </location>
</feature>
<feature type="region of interest" description="Disordered" evidence="3">
    <location>
        <begin position="2334"/>
        <end position="2464"/>
    </location>
</feature>
<feature type="region of interest" description="Disordered" evidence="3">
    <location>
        <begin position="638"/>
        <end position="1028"/>
    </location>
</feature>
<dbReference type="FunFam" id="1.20.58.1880:FF:000002">
    <property type="entry name" value="nuclear receptor corepressor 2 isoform X1"/>
    <property type="match status" value="1"/>
</dbReference>
<evidence type="ECO:0000259" key="6">
    <source>
        <dbReference type="PROSITE" id="PS51294"/>
    </source>
</evidence>
<dbReference type="GO" id="GO:0010565">
    <property type="term" value="P:regulation of ketone metabolic process"/>
    <property type="evidence" value="ECO:0007669"/>
    <property type="project" value="Ensembl"/>
</dbReference>
<dbReference type="GO" id="GO:0000785">
    <property type="term" value="C:chromatin"/>
    <property type="evidence" value="ECO:0000318"/>
    <property type="project" value="GO_Central"/>
</dbReference>
<dbReference type="PROSITE" id="PS50090">
    <property type="entry name" value="MYB_LIKE"/>
    <property type="match status" value="1"/>
</dbReference>
<feature type="compositionally biased region" description="Low complexity" evidence="3">
    <location>
        <begin position="1502"/>
        <end position="1513"/>
    </location>
</feature>
<name>A0A6I8PTA6_ORNAN</name>
<evidence type="ECO:0000313" key="8">
    <source>
        <dbReference type="Proteomes" id="UP000002279"/>
    </source>
</evidence>
<gene>
    <name evidence="7" type="primary">NCOR2</name>
</gene>
<feature type="region of interest" description="Disordered" evidence="3">
    <location>
        <begin position="194"/>
        <end position="221"/>
    </location>
</feature>
<feature type="compositionally biased region" description="Low complexity" evidence="3">
    <location>
        <begin position="553"/>
        <end position="569"/>
    </location>
</feature>
<feature type="domain" description="SANT" evidence="5">
    <location>
        <begin position="439"/>
        <end position="455"/>
    </location>
</feature>
<feature type="region of interest" description="Disordered" evidence="3">
    <location>
        <begin position="1877"/>
        <end position="1904"/>
    </location>
</feature>
<dbReference type="GeneTree" id="ENSGT00940000159022"/>
<feature type="domain" description="SANT" evidence="5">
    <location>
        <begin position="576"/>
        <end position="627"/>
    </location>
</feature>
<feature type="region of interest" description="Disordered" evidence="3">
    <location>
        <begin position="465"/>
        <end position="588"/>
    </location>
</feature>
<feature type="region of interest" description="Disordered" evidence="3">
    <location>
        <begin position="2080"/>
        <end position="2102"/>
    </location>
</feature>
<sequence length="2464" mass="268120">MSGSTQPVAQTWRATEPRYPPHAISYPVQIARPHADVGLLEYQHHSRDYTSHLAPASIIQPQRRRPSLLSEFQPGNERSQELHLRPEAHSYLPDLSKSEVEFIETKRPRLEVLQDPLLRHSPLLSQSQHGPTEDLTKDRGLAGKLEPVSPVSPAHATSELDLLPSRLSKEELIQNMDRVDREITMVEQQISKLKKKQQQLEEEAAKPPEPEKPVSPPPIESKHRSLVQIIYDENRKKAEAAHRILEGLGPQVELPLYNQPSDTRQYHENIKINQAMRKKLILYFKRRNHARKQWEQKFCQRYDQLMEAWEKKVERIENNPRRRAKESKVREYYEKQFPEIRKQRELQERMQSRVGQRGSGLSMSAARSEHEVSEIIDGLSEQENLEKQMRQLAVIPPMLYDADQQRIKFINMNGLMDDPMKVYKDRQGTNPPSLYTQQTVADCVLYYYLTKKNENYKSLVRRNYRRRGKNQQQQQMPRGSQEEKEEKEKEKEKETEKEEDKQEAENDKEELIKEKNDDTSGEDNDEKEAVTSKGRKTANSQGRRKGRITRSMANEANNEEAAAPQHNAELASLEMNESSRWTEEEMETAKKGLLEHGRNWSAIARMVGSKTVSQCKNFYFNYKKRQNLDEILQQHKLKMEKERNARRKKKKTPATQNEEVPFPPVAEDEEMEASGMSGNEEEMAEEAEGEGSLGERKTVNHSPATVNHSSDTESIPSPRTEAKDGSESKPKPATGPGSEVGTGTSAKAEDAATATAAAAPAAAATTTAAPAAAAPAGTTISTPATSPSPAPAAAAAPNNAATDPAQQAPEGEPQASAEAKAPEDLVVDVVKTEDPASGGGEEPAKKEAAAEDREEEQEEVGPEKTTKGSQKKVEAGGGGSAAEGTPKGEKKEGGSKPGKGAGANPDSDSSATCSADEMEEQDTVDKNRLLSPRPSLLNTSSEARANASPQKPLDLKQLKQRAAAIPPIITKVLESPREDVTPSKPPQPQHLQPDGEPQPNNSPRGKSRSPASGEKDEKPMHFPAFPEGQKLSGEQATAVCWPPALHYPVSSRDLIRTSPLADPAVFPYNPPGHPIPLTLHESSRPGLQRMPGISNPPPLISSTKPPVVLERPLASIAQGVPIQLHTPYSEHAKVPVGAITMGLPLTMDPKKLVSFPGVKQEQLSPRSQANQPESLVIQTGQETSVLRGTALGSTPGGSITKGTPSGRAPPESPITYRGSITHGTPADVLFKGTVSKLMGEDSPGQAEKVREDTLPKGHVIYEGKKGHVLSYDGGVTVAQCTKEDSRSSGIAHEASATKRTYDMMEGRLIRGLSGRDLSSTSIEGLMGRAIPAERHSPHHIKEQHHIRGSITQGIPRSYVEAHEDYLRREAKQLKRESTPPRDLVDTYKVRPLEGLAPLKMKAGHEGLVATVKEAGRSIHEIPREELRHTPDLSMTRALKEGSITQGTPLKYDSSSSSGGAKKHDVRSIIGSPGRTFHPVHPLDAMPDPRSLERVCYEESLKGRSGSVASSGGSITRGAPVIVPELGKPRQSPLAYEDHQAAHGAAFSGHLARGSPVSTRESTPRQQEGSLSSSKGSSQERKVGSTPREIANSKSPHPTVPDHHHHPMSPYEHLLRGVGGVDLYRGHIPLAFDPTSIPRGIHLDAATAAYYLPRHLAPNPTYPHLYPPYLIRGYPDATAMENRQTIINDYITSQQMHHNAAAATAMAQRADMLRGLSPREPSLALNYAAGPRGIIDLSQVPHLPVLVPPAPGTPAGSMDRLTYIPGAPQPFSSRHSSSPLSPGGPTHVTKPAGPSSSEREREREREREKSMLAAATTVEHAPIWRPGTEPSSTRPSSHSHSHQHSPISPRTQENVQQRPSVLHNTGMKGIISSVDSLTPSVLRSSSSSTTSPVRSSGFAPAPTCPLGGLDPYPGLIDPAILQKEASRGRDSRTDNHLFGSKLPGRSALDRSSSPGKAPESRSAAASGSGSAHPPGRGQGKGHTSHLPAEQPHLAGAHDQHREKSQSKPFSVQELELRVLGYHGGYSPDGIEAISPVNSPSIVHDKGVKHLEGLDKGHGDPDLRSKQQGPLKLTEAAHLQRLRPLPDGQQSPSQPMTSPASVKGHQRVVTLAQHISEVITQDYTRHHPQQLNSHIQAPLYSFPGASCPVLDLRRTPGEAYLPPQDHGSGPRLSPHSEGGKRDLLVLSPQGGQPEGGQPARGWAVLPAPRKASVEMGSKSPGNNSQPPAFFSKLTESTSAMVKSKKQEIIKKLSTTNRNEPEYSKLLLAPGTAGLISCRSQSVQEHASTNMGLEAIIRKALMGKYDDQWEDRSPLSANAFNPLNAGASVPAALPITAAEGRNDRPRASPGGGGKPKMAARPNSRKAKSPAPGLSSGERPPSVSSVHSEGDCNRRTPLTNRVWEDRPSSAGSTPFPYNPLTMRLPTSVVTAPQPTALPQGGSTSQHHTWDEEPKPLLCSQYETLSDSE</sequence>
<reference evidence="7" key="3">
    <citation type="submission" date="2025-09" db="UniProtKB">
        <authorList>
            <consortium name="Ensembl"/>
        </authorList>
    </citation>
    <scope>IDENTIFICATION</scope>
    <source>
        <strain evidence="7">Glennie</strain>
    </source>
</reference>
<feature type="compositionally biased region" description="Basic and acidic residues" evidence="3">
    <location>
        <begin position="1994"/>
        <end position="2004"/>
    </location>
</feature>
<feature type="compositionally biased region" description="Basic and acidic residues" evidence="3">
    <location>
        <begin position="480"/>
        <end position="518"/>
    </location>
</feature>
<keyword evidence="2" id="KW-0175">Coiled coil</keyword>
<feature type="region of interest" description="Disordered" evidence="3">
    <location>
        <begin position="1923"/>
        <end position="2009"/>
    </location>
</feature>
<dbReference type="Pfam" id="PF00249">
    <property type="entry name" value="Myb_DNA-binding"/>
    <property type="match status" value="1"/>
</dbReference>
<dbReference type="GO" id="GO:0060766">
    <property type="term" value="P:negative regulation of androgen receptor signaling pathway"/>
    <property type="evidence" value="ECO:0007669"/>
    <property type="project" value="Ensembl"/>
</dbReference>
<keyword evidence="8" id="KW-1185">Reference proteome</keyword>
<evidence type="ECO:0000256" key="3">
    <source>
        <dbReference type="SAM" id="MobiDB-lite"/>
    </source>
</evidence>
<dbReference type="SMART" id="SM00717">
    <property type="entry name" value="SANT"/>
    <property type="match status" value="1"/>
</dbReference>
<evidence type="ECO:0000259" key="5">
    <source>
        <dbReference type="PROSITE" id="PS51293"/>
    </source>
</evidence>
<feature type="compositionally biased region" description="Low complexity" evidence="3">
    <location>
        <begin position="751"/>
        <end position="809"/>
    </location>
</feature>
<dbReference type="PROSITE" id="PS51293">
    <property type="entry name" value="SANT"/>
    <property type="match status" value="2"/>
</dbReference>
<dbReference type="InterPro" id="IPR031557">
    <property type="entry name" value="N-CoR_GPS2_interact"/>
</dbReference>
<feature type="compositionally biased region" description="Polar residues" evidence="3">
    <location>
        <begin position="936"/>
        <end position="949"/>
    </location>
</feature>
<feature type="compositionally biased region" description="Basic and acidic residues" evidence="3">
    <location>
        <begin position="1796"/>
        <end position="1809"/>
    </location>
</feature>
<feature type="region of interest" description="Disordered" evidence="3">
    <location>
        <begin position="1549"/>
        <end position="1612"/>
    </location>
</feature>
<feature type="compositionally biased region" description="Basic and acidic residues" evidence="3">
    <location>
        <begin position="842"/>
        <end position="851"/>
    </location>
</feature>
<evidence type="ECO:0000256" key="2">
    <source>
        <dbReference type="ARBA" id="ARBA00023054"/>
    </source>
</evidence>
<evidence type="ECO:0000259" key="4">
    <source>
        <dbReference type="PROSITE" id="PS50090"/>
    </source>
</evidence>
<dbReference type="GO" id="GO:0008047">
    <property type="term" value="F:enzyme activator activity"/>
    <property type="evidence" value="ECO:0007669"/>
    <property type="project" value="Ensembl"/>
</dbReference>
<feature type="region of interest" description="Disordered" evidence="3">
    <location>
        <begin position="1502"/>
        <end position="1532"/>
    </location>
</feature>
<accession>A0A6I8PTA6</accession>
<feature type="compositionally biased region" description="Basic and acidic residues" evidence="3">
    <location>
        <begin position="861"/>
        <end position="874"/>
    </location>
</feature>
<feature type="compositionally biased region" description="Basic and acidic residues" evidence="3">
    <location>
        <begin position="720"/>
        <end position="730"/>
    </location>
</feature>
<dbReference type="InterPro" id="IPR009057">
    <property type="entry name" value="Homeodomain-like_sf"/>
</dbReference>
<reference evidence="7 8" key="1">
    <citation type="journal article" date="2008" name="Nature">
        <title>Genome analysis of the platypus reveals unique signatures of evolution.</title>
        <authorList>
            <person name="Warren W.C."/>
            <person name="Hillier L.W."/>
            <person name="Marshall Graves J.A."/>
            <person name="Birney E."/>
            <person name="Ponting C.P."/>
            <person name="Grutzner F."/>
            <person name="Belov K."/>
            <person name="Miller W."/>
            <person name="Clarke L."/>
            <person name="Chinwalla A.T."/>
            <person name="Yang S.P."/>
            <person name="Heger A."/>
            <person name="Locke D.P."/>
            <person name="Miethke P."/>
            <person name="Waters P.D."/>
            <person name="Veyrunes F."/>
            <person name="Fulton L."/>
            <person name="Fulton B."/>
            <person name="Graves T."/>
            <person name="Wallis J."/>
            <person name="Puente X.S."/>
            <person name="Lopez-Otin C."/>
            <person name="Ordonez G.R."/>
            <person name="Eichler E.E."/>
            <person name="Chen L."/>
            <person name="Cheng Z."/>
            <person name="Deakin J.E."/>
            <person name="Alsop A."/>
            <person name="Thompson K."/>
            <person name="Kirby P."/>
            <person name="Papenfuss A.T."/>
            <person name="Wakefield M.J."/>
            <person name="Olender T."/>
            <person name="Lancet D."/>
            <person name="Huttley G.A."/>
            <person name="Smit A.F."/>
            <person name="Pask A."/>
            <person name="Temple-Smith P."/>
            <person name="Batzer M.A."/>
            <person name="Walker J.A."/>
            <person name="Konkel M.K."/>
            <person name="Harris R.S."/>
            <person name="Whittington C.M."/>
            <person name="Wong E.S."/>
            <person name="Gemmell N.J."/>
            <person name="Buschiazzo E."/>
            <person name="Vargas Jentzsch I.M."/>
            <person name="Merkel A."/>
            <person name="Schmitz J."/>
            <person name="Zemann A."/>
            <person name="Churakov G."/>
            <person name="Kriegs J.O."/>
            <person name="Brosius J."/>
            <person name="Murchison E.P."/>
            <person name="Sachidanandam R."/>
            <person name="Smith C."/>
            <person name="Hannon G.J."/>
            <person name="Tsend-Ayush E."/>
            <person name="McMillan D."/>
            <person name="Attenborough R."/>
            <person name="Rens W."/>
            <person name="Ferguson-Smith M."/>
            <person name="Lefevre C.M."/>
            <person name="Sharp J.A."/>
            <person name="Nicholas K.R."/>
            <person name="Ray D.A."/>
            <person name="Kube M."/>
            <person name="Reinhardt R."/>
            <person name="Pringle T.H."/>
            <person name="Taylor J."/>
            <person name="Jones R.C."/>
            <person name="Nixon B."/>
            <person name="Dacheux J.L."/>
            <person name="Niwa H."/>
            <person name="Sekita Y."/>
            <person name="Huang X."/>
            <person name="Stark A."/>
            <person name="Kheradpour P."/>
            <person name="Kellis M."/>
            <person name="Flicek P."/>
            <person name="Chen Y."/>
            <person name="Webber C."/>
            <person name="Hardison R."/>
            <person name="Nelson J."/>
            <person name="Hallsworth-Pepin K."/>
            <person name="Delehaunty K."/>
            <person name="Markovic C."/>
            <person name="Minx P."/>
            <person name="Feng Y."/>
            <person name="Kremitzki C."/>
            <person name="Mitreva M."/>
            <person name="Glasscock J."/>
            <person name="Wylie T."/>
            <person name="Wohldmann P."/>
            <person name="Thiru P."/>
            <person name="Nhan M.N."/>
            <person name="Pohl C.S."/>
            <person name="Smith S.M."/>
            <person name="Hou S."/>
            <person name="Nefedov M."/>
            <person name="de Jong P.J."/>
            <person name="Renfree M.B."/>
            <person name="Mardis E.R."/>
            <person name="Wilson R.K."/>
        </authorList>
    </citation>
    <scope>NUCLEOTIDE SEQUENCE [LARGE SCALE GENOMIC DNA]</scope>
    <source>
        <strain evidence="7 8">Glennie</strain>
    </source>
</reference>
<dbReference type="Pfam" id="PF15784">
    <property type="entry name" value="GPS2_interact"/>
    <property type="match status" value="1"/>
</dbReference>
<dbReference type="GO" id="GO:0003714">
    <property type="term" value="F:transcription corepressor activity"/>
    <property type="evidence" value="ECO:0000318"/>
    <property type="project" value="GO_Central"/>
</dbReference>
<feature type="region of interest" description="Disordered" evidence="3">
    <location>
        <begin position="2153"/>
        <end position="2200"/>
    </location>
</feature>
<dbReference type="GO" id="GO:0016363">
    <property type="term" value="C:nuclear matrix"/>
    <property type="evidence" value="ECO:0007669"/>
    <property type="project" value="Ensembl"/>
</dbReference>
<dbReference type="Bgee" id="ENSOANG00000001321">
    <property type="expression patterns" value="Expressed in fibroblast and 7 other cell types or tissues"/>
</dbReference>
<dbReference type="InterPro" id="IPR051571">
    <property type="entry name" value="N-CoR_corepressor"/>
</dbReference>
<dbReference type="InParanoid" id="A0A6I8PTA6"/>
<proteinExistence type="inferred from homology"/>
<evidence type="ECO:0000256" key="1">
    <source>
        <dbReference type="ARBA" id="ARBA00010097"/>
    </source>
</evidence>
<feature type="compositionally biased region" description="Acidic residues" evidence="3">
    <location>
        <begin position="679"/>
        <end position="689"/>
    </location>
</feature>
<feature type="compositionally biased region" description="Polar residues" evidence="3">
    <location>
        <begin position="2086"/>
        <end position="2098"/>
    </location>
</feature>
<dbReference type="FunCoup" id="A0A6I8PTA6">
    <property type="interactions" value="1727"/>
</dbReference>
<dbReference type="GO" id="GO:0000122">
    <property type="term" value="P:negative regulation of transcription by RNA polymerase II"/>
    <property type="evidence" value="ECO:0000318"/>
    <property type="project" value="GO_Central"/>
</dbReference>
<dbReference type="PANTHER" id="PTHR13992:SF21">
    <property type="entry name" value="NUCLEAR RECEPTOR COREPRESSOR 2"/>
    <property type="match status" value="1"/>
</dbReference>
<feature type="compositionally biased region" description="Low complexity" evidence="3">
    <location>
        <begin position="1877"/>
        <end position="1895"/>
    </location>
</feature>
<feature type="domain" description="HTH myb-type" evidence="6">
    <location>
        <begin position="580"/>
        <end position="627"/>
    </location>
</feature>
<feature type="compositionally biased region" description="Basic and acidic residues" evidence="3">
    <location>
        <begin position="1923"/>
        <end position="1934"/>
    </location>
</feature>
<dbReference type="GO" id="GO:1902894">
    <property type="term" value="P:negative regulation of miRNA transcription"/>
    <property type="evidence" value="ECO:0007669"/>
    <property type="project" value="Ensembl"/>
</dbReference>
<feature type="compositionally biased region" description="Low complexity" evidence="3">
    <location>
        <begin position="1959"/>
        <end position="1974"/>
    </location>
</feature>
<feature type="region of interest" description="Disordered" evidence="3">
    <location>
        <begin position="1189"/>
        <end position="1211"/>
    </location>
</feature>